<keyword evidence="2" id="KW-0378">Hydrolase</keyword>
<dbReference type="SFLD" id="SFLDS00003">
    <property type="entry name" value="Haloacid_Dehalogenase"/>
    <property type="match status" value="1"/>
</dbReference>
<dbReference type="PANTHER" id="PTHR43316">
    <property type="entry name" value="HYDROLASE, HALOACID DELAHOGENASE-RELATED"/>
    <property type="match status" value="1"/>
</dbReference>
<dbReference type="PANTHER" id="PTHR43316:SF3">
    <property type="entry name" value="HALOACID DEHALOGENASE, TYPE II (AFU_ORTHOLOGUE AFUA_2G07750)-RELATED"/>
    <property type="match status" value="1"/>
</dbReference>
<dbReference type="SUPFAM" id="SSF56784">
    <property type="entry name" value="HAD-like"/>
    <property type="match status" value="1"/>
</dbReference>
<sequence>MALDIREIAHRLAPKYDILATPPKALLFDVFGTVVDWRYTVLEVLVHSAAAKMTEPADIPTEVRTRLFGLRAEDWARFAQEWRDTYKTFTGEYDPREDEWVDIDTHNRTSLIALLRDWELEGLYSEDEIEDLSKVWHFLDPWKDSSAGLQKLGTKFVTSTLSNGNQSLLKDLNKHARLGFQKIQSSADFKAYKPHPSVYRGAAAALGLPPSEVALVAAHLNDLKGARDVGFKTIYVERKEEEDWHEDEDRYADAKKWVDMWVTTGEEGFFEVARRFGIE</sequence>
<organism evidence="3 4">
    <name type="scientific">Phlyctema vagabunda</name>
    <dbReference type="NCBI Taxonomy" id="108571"/>
    <lineage>
        <taxon>Eukaryota</taxon>
        <taxon>Fungi</taxon>
        <taxon>Dikarya</taxon>
        <taxon>Ascomycota</taxon>
        <taxon>Pezizomycotina</taxon>
        <taxon>Leotiomycetes</taxon>
        <taxon>Helotiales</taxon>
        <taxon>Dermateaceae</taxon>
        <taxon>Phlyctema</taxon>
    </lineage>
</organism>
<accession>A0ABR4PMN4</accession>
<dbReference type="InterPro" id="IPR006328">
    <property type="entry name" value="2-HAD"/>
</dbReference>
<dbReference type="Gene3D" id="3.40.50.1000">
    <property type="entry name" value="HAD superfamily/HAD-like"/>
    <property type="match status" value="1"/>
</dbReference>
<dbReference type="NCBIfam" id="TIGR01428">
    <property type="entry name" value="HAD_type_II"/>
    <property type="match status" value="1"/>
</dbReference>
<dbReference type="InterPro" id="IPR036412">
    <property type="entry name" value="HAD-like_sf"/>
</dbReference>
<dbReference type="Pfam" id="PF00702">
    <property type="entry name" value="Hydrolase"/>
    <property type="match status" value="1"/>
</dbReference>
<evidence type="ECO:0000256" key="2">
    <source>
        <dbReference type="ARBA" id="ARBA00022801"/>
    </source>
</evidence>
<dbReference type="SFLD" id="SFLDG01129">
    <property type="entry name" value="C1.5:_HAD__Beta-PGM__Phosphata"/>
    <property type="match status" value="1"/>
</dbReference>
<comment type="similarity">
    <text evidence="1">Belongs to the HAD-like hydrolase superfamily. S-2-haloalkanoic acid dehalogenase family.</text>
</comment>
<reference evidence="3 4" key="1">
    <citation type="submission" date="2024-06" db="EMBL/GenBank/DDBJ databases">
        <title>Complete genome of Phlyctema vagabunda strain 19-DSS-EL-015.</title>
        <authorList>
            <person name="Fiorenzani C."/>
        </authorList>
    </citation>
    <scope>NUCLEOTIDE SEQUENCE [LARGE SCALE GENOMIC DNA]</scope>
    <source>
        <strain evidence="3 4">19-DSS-EL-015</strain>
    </source>
</reference>
<dbReference type="EMBL" id="JBFCZG010000003">
    <property type="protein sequence ID" value="KAL3424607.1"/>
    <property type="molecule type" value="Genomic_DNA"/>
</dbReference>
<comment type="caution">
    <text evidence="3">The sequence shown here is derived from an EMBL/GenBank/DDBJ whole genome shotgun (WGS) entry which is preliminary data.</text>
</comment>
<dbReference type="InterPro" id="IPR023198">
    <property type="entry name" value="PGP-like_dom2"/>
</dbReference>
<dbReference type="InterPro" id="IPR051540">
    <property type="entry name" value="S-2-haloacid_dehalogenase"/>
</dbReference>
<name>A0ABR4PMN4_9HELO</name>
<proteinExistence type="inferred from homology"/>
<protein>
    <submittedName>
        <fullName evidence="3">Haloacid dehalogenase</fullName>
    </submittedName>
</protein>
<dbReference type="InterPro" id="IPR023214">
    <property type="entry name" value="HAD_sf"/>
</dbReference>
<gene>
    <name evidence="3" type="ORF">PVAG01_03888</name>
</gene>
<dbReference type="PRINTS" id="PR00413">
    <property type="entry name" value="HADHALOGNASE"/>
</dbReference>
<evidence type="ECO:0000313" key="3">
    <source>
        <dbReference type="EMBL" id="KAL3424607.1"/>
    </source>
</evidence>
<dbReference type="InterPro" id="IPR006439">
    <property type="entry name" value="HAD-SF_hydro_IA"/>
</dbReference>
<evidence type="ECO:0000256" key="1">
    <source>
        <dbReference type="ARBA" id="ARBA00008106"/>
    </source>
</evidence>
<evidence type="ECO:0000313" key="4">
    <source>
        <dbReference type="Proteomes" id="UP001629113"/>
    </source>
</evidence>
<dbReference type="Proteomes" id="UP001629113">
    <property type="component" value="Unassembled WGS sequence"/>
</dbReference>
<dbReference type="Gene3D" id="1.10.150.240">
    <property type="entry name" value="Putative phosphatase, domain 2"/>
    <property type="match status" value="1"/>
</dbReference>
<keyword evidence="4" id="KW-1185">Reference proteome</keyword>
<dbReference type="NCBIfam" id="TIGR01493">
    <property type="entry name" value="HAD-SF-IA-v2"/>
    <property type="match status" value="1"/>
</dbReference>